<name>A0AAW1LUU3_POPJA</name>
<feature type="coiled-coil region" evidence="1">
    <location>
        <begin position="46"/>
        <end position="123"/>
    </location>
</feature>
<evidence type="ECO:0000313" key="2">
    <source>
        <dbReference type="EMBL" id="KAK9737810.1"/>
    </source>
</evidence>
<organism evidence="2 3">
    <name type="scientific">Popillia japonica</name>
    <name type="common">Japanese beetle</name>
    <dbReference type="NCBI Taxonomy" id="7064"/>
    <lineage>
        <taxon>Eukaryota</taxon>
        <taxon>Metazoa</taxon>
        <taxon>Ecdysozoa</taxon>
        <taxon>Arthropoda</taxon>
        <taxon>Hexapoda</taxon>
        <taxon>Insecta</taxon>
        <taxon>Pterygota</taxon>
        <taxon>Neoptera</taxon>
        <taxon>Endopterygota</taxon>
        <taxon>Coleoptera</taxon>
        <taxon>Polyphaga</taxon>
        <taxon>Scarabaeiformia</taxon>
        <taxon>Scarabaeidae</taxon>
        <taxon>Rutelinae</taxon>
        <taxon>Popillia</taxon>
    </lineage>
</organism>
<sequence>MMSSIDSNFNGATPCPRRRSSIFKSSYSKNFSQAESNDTTVSQECKESLEYEKNEWKNILQKLNDEYQGLKSQLIQQEETIAKTDIPAEELEFFDQTFYRDYLQSVKNLCTKCERVIEDKEQKDFIIEKRRKYILNLIKK</sequence>
<accession>A0AAW1LUU3</accession>
<keyword evidence="3" id="KW-1185">Reference proteome</keyword>
<evidence type="ECO:0000313" key="3">
    <source>
        <dbReference type="Proteomes" id="UP001458880"/>
    </source>
</evidence>
<proteinExistence type="predicted"/>
<comment type="caution">
    <text evidence="2">The sequence shown here is derived from an EMBL/GenBank/DDBJ whole genome shotgun (WGS) entry which is preliminary data.</text>
</comment>
<protein>
    <submittedName>
        <fullName evidence="2">Uncharacterized protein</fullName>
    </submittedName>
</protein>
<reference evidence="2 3" key="1">
    <citation type="journal article" date="2024" name="BMC Genomics">
        <title>De novo assembly and annotation of Popillia japonica's genome with initial clues to its potential as an invasive pest.</title>
        <authorList>
            <person name="Cucini C."/>
            <person name="Boschi S."/>
            <person name="Funari R."/>
            <person name="Cardaioli E."/>
            <person name="Iannotti N."/>
            <person name="Marturano G."/>
            <person name="Paoli F."/>
            <person name="Bruttini M."/>
            <person name="Carapelli A."/>
            <person name="Frati F."/>
            <person name="Nardi F."/>
        </authorList>
    </citation>
    <scope>NUCLEOTIDE SEQUENCE [LARGE SCALE GENOMIC DNA]</scope>
    <source>
        <strain evidence="2">DMR45628</strain>
    </source>
</reference>
<evidence type="ECO:0000256" key="1">
    <source>
        <dbReference type="SAM" id="Coils"/>
    </source>
</evidence>
<dbReference type="Proteomes" id="UP001458880">
    <property type="component" value="Unassembled WGS sequence"/>
</dbReference>
<keyword evidence="1" id="KW-0175">Coiled coil</keyword>
<dbReference type="AlphaFoldDB" id="A0AAW1LUU3"/>
<gene>
    <name evidence="2" type="ORF">QE152_g10424</name>
</gene>
<dbReference type="EMBL" id="JASPKY010000095">
    <property type="protein sequence ID" value="KAK9737810.1"/>
    <property type="molecule type" value="Genomic_DNA"/>
</dbReference>